<evidence type="ECO:0000313" key="7">
    <source>
        <dbReference type="EMBL" id="MBM7801069.1"/>
    </source>
</evidence>
<keyword evidence="2" id="KW-0238">DNA-binding</keyword>
<dbReference type="SUPFAM" id="SSF46689">
    <property type="entry name" value="Homeodomain-like"/>
    <property type="match status" value="1"/>
</dbReference>
<accession>A0A8H9GB70</accession>
<gene>
    <name evidence="6" type="ORF">GCM10009769_24870</name>
    <name evidence="7" type="ORF">JOE58_000320</name>
</gene>
<evidence type="ECO:0000259" key="5">
    <source>
        <dbReference type="PROSITE" id="PS01124"/>
    </source>
</evidence>
<organism evidence="6 8">
    <name type="scientific">Curtobacterium luteum</name>
    <dbReference type="NCBI Taxonomy" id="33881"/>
    <lineage>
        <taxon>Bacteria</taxon>
        <taxon>Bacillati</taxon>
        <taxon>Actinomycetota</taxon>
        <taxon>Actinomycetes</taxon>
        <taxon>Micrococcales</taxon>
        <taxon>Microbacteriaceae</taxon>
        <taxon>Curtobacterium</taxon>
    </lineage>
</organism>
<dbReference type="EMBL" id="BMOI01000011">
    <property type="protein sequence ID" value="GGL05692.1"/>
    <property type="molecule type" value="Genomic_DNA"/>
</dbReference>
<evidence type="ECO:0000313" key="8">
    <source>
        <dbReference type="Proteomes" id="UP000648535"/>
    </source>
</evidence>
<dbReference type="GO" id="GO:0043565">
    <property type="term" value="F:sequence-specific DNA binding"/>
    <property type="evidence" value="ECO:0007669"/>
    <property type="project" value="InterPro"/>
</dbReference>
<keyword evidence="1" id="KW-0805">Transcription regulation</keyword>
<dbReference type="Pfam" id="PF12833">
    <property type="entry name" value="HTH_18"/>
    <property type="match status" value="1"/>
</dbReference>
<dbReference type="EMBL" id="JAFBCG010000001">
    <property type="protein sequence ID" value="MBM7801069.1"/>
    <property type="molecule type" value="Genomic_DNA"/>
</dbReference>
<dbReference type="Gene3D" id="1.10.10.60">
    <property type="entry name" value="Homeodomain-like"/>
    <property type="match status" value="1"/>
</dbReference>
<name>A0A8H9GB70_9MICO</name>
<dbReference type="InterPro" id="IPR009057">
    <property type="entry name" value="Homeodomain-like_sf"/>
</dbReference>
<evidence type="ECO:0000256" key="3">
    <source>
        <dbReference type="ARBA" id="ARBA00023163"/>
    </source>
</evidence>
<evidence type="ECO:0000256" key="4">
    <source>
        <dbReference type="SAM" id="MobiDB-lite"/>
    </source>
</evidence>
<dbReference type="PROSITE" id="PS00041">
    <property type="entry name" value="HTH_ARAC_FAMILY_1"/>
    <property type="match status" value="1"/>
</dbReference>
<keyword evidence="9" id="KW-1185">Reference proteome</keyword>
<reference evidence="6" key="2">
    <citation type="submission" date="2020-09" db="EMBL/GenBank/DDBJ databases">
        <authorList>
            <person name="Sun Q."/>
            <person name="Ohkuma M."/>
        </authorList>
    </citation>
    <scope>NUCLEOTIDE SEQUENCE</scope>
    <source>
        <strain evidence="6">JCM 1480</strain>
    </source>
</reference>
<protein>
    <submittedName>
        <fullName evidence="7">AraC-like DNA-binding protein</fullName>
    </submittedName>
</protein>
<dbReference type="Proteomes" id="UP000648535">
    <property type="component" value="Unassembled WGS sequence"/>
</dbReference>
<dbReference type="SMART" id="SM00342">
    <property type="entry name" value="HTH_ARAC"/>
    <property type="match status" value="1"/>
</dbReference>
<proteinExistence type="predicted"/>
<keyword evidence="3" id="KW-0804">Transcription</keyword>
<feature type="domain" description="HTH araC/xylS-type" evidence="5">
    <location>
        <begin position="214"/>
        <end position="314"/>
    </location>
</feature>
<evidence type="ECO:0000256" key="2">
    <source>
        <dbReference type="ARBA" id="ARBA00023125"/>
    </source>
</evidence>
<evidence type="ECO:0000313" key="9">
    <source>
        <dbReference type="Proteomes" id="UP000746584"/>
    </source>
</evidence>
<dbReference type="InterPro" id="IPR018060">
    <property type="entry name" value="HTH_AraC"/>
</dbReference>
<feature type="compositionally biased region" description="Basic and acidic residues" evidence="4">
    <location>
        <begin position="311"/>
        <end position="320"/>
    </location>
</feature>
<feature type="compositionally biased region" description="Basic and acidic residues" evidence="4">
    <location>
        <begin position="7"/>
        <end position="21"/>
    </location>
</feature>
<dbReference type="PROSITE" id="PS01124">
    <property type="entry name" value="HTH_ARAC_FAMILY_2"/>
    <property type="match status" value="1"/>
</dbReference>
<dbReference type="RefSeq" id="WP_175328209.1">
    <property type="nucleotide sequence ID" value="NZ_BMOI01000011.1"/>
</dbReference>
<evidence type="ECO:0000256" key="1">
    <source>
        <dbReference type="ARBA" id="ARBA00023015"/>
    </source>
</evidence>
<comment type="caution">
    <text evidence="6">The sequence shown here is derived from an EMBL/GenBank/DDBJ whole genome shotgun (WGS) entry which is preliminary data.</text>
</comment>
<feature type="region of interest" description="Disordered" evidence="4">
    <location>
        <begin position="306"/>
        <end position="329"/>
    </location>
</feature>
<dbReference type="InterPro" id="IPR018062">
    <property type="entry name" value="HTH_AraC-typ_CS"/>
</dbReference>
<feature type="region of interest" description="Disordered" evidence="4">
    <location>
        <begin position="1"/>
        <end position="21"/>
    </location>
</feature>
<dbReference type="GO" id="GO:0003700">
    <property type="term" value="F:DNA-binding transcription factor activity"/>
    <property type="evidence" value="ECO:0007669"/>
    <property type="project" value="InterPro"/>
</dbReference>
<dbReference type="InterPro" id="IPR050204">
    <property type="entry name" value="AraC_XylS_family_regulators"/>
</dbReference>
<reference evidence="6" key="1">
    <citation type="journal article" date="2014" name="Int. J. Syst. Evol. Microbiol.">
        <title>Complete genome sequence of Corynebacterium casei LMG S-19264T (=DSM 44701T), isolated from a smear-ripened cheese.</title>
        <authorList>
            <consortium name="US DOE Joint Genome Institute (JGI-PGF)"/>
            <person name="Walter F."/>
            <person name="Albersmeier A."/>
            <person name="Kalinowski J."/>
            <person name="Ruckert C."/>
        </authorList>
    </citation>
    <scope>NUCLEOTIDE SEQUENCE</scope>
    <source>
        <strain evidence="6">JCM 1480</strain>
    </source>
</reference>
<dbReference type="Proteomes" id="UP000746584">
    <property type="component" value="Unassembled WGS sequence"/>
</dbReference>
<reference evidence="7 9" key="3">
    <citation type="submission" date="2021-01" db="EMBL/GenBank/DDBJ databases">
        <title>Sequencing the genomes of 1000 actinobacteria strains.</title>
        <authorList>
            <person name="Klenk H.-P."/>
        </authorList>
    </citation>
    <scope>NUCLEOTIDE SEQUENCE [LARGE SCALE GENOMIC DNA]</scope>
    <source>
        <strain evidence="7 9">DSM 20542</strain>
    </source>
</reference>
<dbReference type="PANTHER" id="PTHR46796:SF12">
    <property type="entry name" value="HTH-TYPE DNA-BINDING TRANSCRIPTIONAL ACTIVATOR EUTR"/>
    <property type="match status" value="1"/>
</dbReference>
<evidence type="ECO:0000313" key="6">
    <source>
        <dbReference type="EMBL" id="GGL05692.1"/>
    </source>
</evidence>
<dbReference type="AlphaFoldDB" id="A0A8H9GB70"/>
<dbReference type="PANTHER" id="PTHR46796">
    <property type="entry name" value="HTH-TYPE TRANSCRIPTIONAL ACTIVATOR RHAS-RELATED"/>
    <property type="match status" value="1"/>
</dbReference>
<sequence length="329" mass="35990">MEPTTPQDDRSSFRRFHVESISEDRSPEIDRTYGIADGVGATLEAYRYVGAGDADVSMRGAEVEGTRSGRLDPRPDHIVFWIADGTATVEDATDGSVLTAVPGHPVLLSASVPYRFTADTRKITMLHLSERILRQALARRGRTVPGALVFGQQADIASALGPLRAILRNRAAALSDEQVDGAGRAALNAEIAASVVEAFPLVVPDADERRSAAVLAAQWMHEHAAERIALRDVAAAVGLSERGLQSAFRRRFDETPMERLRAERLDGARTDLRFAAPGTHVRDIARRWQFGHFGRFAANYAERFGESPSETLRRTREAAERGTPPRTSP</sequence>